<dbReference type="Proteomes" id="UP000010388">
    <property type="component" value="Chromosome"/>
</dbReference>
<evidence type="ECO:0008006" key="3">
    <source>
        <dbReference type="Google" id="ProtNLM"/>
    </source>
</evidence>
<evidence type="ECO:0000313" key="1">
    <source>
        <dbReference type="EMBL" id="AFY28106.1"/>
    </source>
</evidence>
<organism evidence="1 2">
    <name type="scientific">Cyanobium gracile (strain ATCC 27147 / PCC 6307)</name>
    <dbReference type="NCBI Taxonomy" id="292564"/>
    <lineage>
        <taxon>Bacteria</taxon>
        <taxon>Bacillati</taxon>
        <taxon>Cyanobacteriota</taxon>
        <taxon>Cyanophyceae</taxon>
        <taxon>Synechococcales</taxon>
        <taxon>Prochlorococcaceae</taxon>
        <taxon>Cyanobium</taxon>
    </lineage>
</organism>
<gene>
    <name evidence="1" type="ordered locus">Cyagr_0924</name>
</gene>
<protein>
    <recommendedName>
        <fullName evidence="3">ABC-type nitrate/sulfonate/bicarbonate transport system, periplasmic component</fullName>
    </recommendedName>
</protein>
<dbReference type="RefSeq" id="WP_015108560.1">
    <property type="nucleotide sequence ID" value="NC_019675.1"/>
</dbReference>
<dbReference type="AlphaFoldDB" id="K9P5V7"/>
<dbReference type="EMBL" id="CP003495">
    <property type="protein sequence ID" value="AFY28106.1"/>
    <property type="molecule type" value="Genomic_DNA"/>
</dbReference>
<dbReference type="STRING" id="292564.Cyagr_0924"/>
<proteinExistence type="predicted"/>
<sequence>MVALAMIAALFGCFRPASLTLRIGANLWTGYETLYLARDFGELQDKPIRLIDVPSGTEKVRTYRNDEIDGTGLSI</sequence>
<dbReference type="KEGG" id="cgc:Cyagr_0924"/>
<dbReference type="eggNOG" id="COG0715">
    <property type="taxonomic scope" value="Bacteria"/>
</dbReference>
<accession>K9P5V7</accession>
<name>K9P5V7_CYAGP</name>
<dbReference type="HOGENOM" id="CLU_2664960_0_0_3"/>
<reference evidence="2" key="1">
    <citation type="journal article" date="2013" name="Proc. Natl. Acad. Sci. U.S.A.">
        <title>Improving the coverage of the cyanobacterial phylum using diversity-driven genome sequencing.</title>
        <authorList>
            <person name="Shih P.M."/>
            <person name="Wu D."/>
            <person name="Latifi A."/>
            <person name="Axen S.D."/>
            <person name="Fewer D.P."/>
            <person name="Talla E."/>
            <person name="Calteau A."/>
            <person name="Cai F."/>
            <person name="Tandeau de Marsac N."/>
            <person name="Rippka R."/>
            <person name="Herdman M."/>
            <person name="Sivonen K."/>
            <person name="Coursin T."/>
            <person name="Laurent T."/>
            <person name="Goodwin L."/>
            <person name="Nolan M."/>
            <person name="Davenport K.W."/>
            <person name="Han C.S."/>
            <person name="Rubin E.M."/>
            <person name="Eisen J.A."/>
            <person name="Woyke T."/>
            <person name="Gugger M."/>
            <person name="Kerfeld C.A."/>
        </authorList>
    </citation>
    <scope>NUCLEOTIDE SEQUENCE [LARGE SCALE GENOMIC DNA]</scope>
    <source>
        <strain evidence="2">ATCC 27147 / PCC 6307</strain>
    </source>
</reference>
<evidence type="ECO:0000313" key="2">
    <source>
        <dbReference type="Proteomes" id="UP000010388"/>
    </source>
</evidence>